<evidence type="ECO:0000313" key="4">
    <source>
        <dbReference type="Proteomes" id="UP000799437"/>
    </source>
</evidence>
<dbReference type="Proteomes" id="UP000799437">
    <property type="component" value="Unassembled WGS sequence"/>
</dbReference>
<reference evidence="3" key="1">
    <citation type="journal article" date="2020" name="Stud. Mycol.">
        <title>101 Dothideomycetes genomes: a test case for predicting lifestyles and emergence of pathogens.</title>
        <authorList>
            <person name="Haridas S."/>
            <person name="Albert R."/>
            <person name="Binder M."/>
            <person name="Bloem J."/>
            <person name="Labutti K."/>
            <person name="Salamov A."/>
            <person name="Andreopoulos B."/>
            <person name="Baker S."/>
            <person name="Barry K."/>
            <person name="Bills G."/>
            <person name="Bluhm B."/>
            <person name="Cannon C."/>
            <person name="Castanera R."/>
            <person name="Culley D."/>
            <person name="Daum C."/>
            <person name="Ezra D."/>
            <person name="Gonzalez J."/>
            <person name="Henrissat B."/>
            <person name="Kuo A."/>
            <person name="Liang C."/>
            <person name="Lipzen A."/>
            <person name="Lutzoni F."/>
            <person name="Magnuson J."/>
            <person name="Mondo S."/>
            <person name="Nolan M."/>
            <person name="Ohm R."/>
            <person name="Pangilinan J."/>
            <person name="Park H.-J."/>
            <person name="Ramirez L."/>
            <person name="Alfaro M."/>
            <person name="Sun H."/>
            <person name="Tritt A."/>
            <person name="Yoshinaga Y."/>
            <person name="Zwiers L.-H."/>
            <person name="Turgeon B."/>
            <person name="Goodwin S."/>
            <person name="Spatafora J."/>
            <person name="Crous P."/>
            <person name="Grigoriev I."/>
        </authorList>
    </citation>
    <scope>NUCLEOTIDE SEQUENCE</scope>
    <source>
        <strain evidence="3">CBS 121739</strain>
    </source>
</reference>
<sequence length="506" mass="58314">MQLRPDDDKSAASYGEASPSQTADRDNLATIPTRRQPMRAPVTALKATIPTTMDQQLSSPFEKLPVEVLQIILSNLPDVLSLRSSMLVCRRFLAAVRGAEILTTTTVLFKQMDDVLPEAHIAQEALRLKPCTEDQVQAFITTHLENRQLPPKAWTLKDAVAVANVHVCVSELASQFINTAATKFPGCNYRPATRTEETRIQRAMYRFEIFCNLFRGFENPAPTQTWDAFFLKFSPWENEQLACVHDYFAQAVYPAFNDIAEHDIAWGEFRVEYDDERDSPFIQYVLSLGLEKLQRIMAAKSYETRYERLYSGVYPKTRFNFLCEALNHANRRDDGNYLSDFSPTIERTHINRPFVAEADTGPDDIWRWAHQDETWAHFVNQNNRETLREWGYVMWDRARLEECAIFHSSWEPPYPNEEDSRACIQRRAEMEASWEARSKIYMMGGKGWWSLGDHSRIIWPETKASRKGPAVAAHTIPKSLEEAREALSLMKLPKMKTLEFVRAEVL</sequence>
<dbReference type="InterPro" id="IPR001810">
    <property type="entry name" value="F-box_dom"/>
</dbReference>
<feature type="domain" description="F-box" evidence="2">
    <location>
        <begin position="61"/>
        <end position="96"/>
    </location>
</feature>
<evidence type="ECO:0000256" key="1">
    <source>
        <dbReference type="SAM" id="MobiDB-lite"/>
    </source>
</evidence>
<accession>A0A6A6WHP8</accession>
<dbReference type="OrthoDB" id="5427059at2759"/>
<dbReference type="AlphaFoldDB" id="A0A6A6WHP8"/>
<proteinExistence type="predicted"/>
<evidence type="ECO:0000313" key="3">
    <source>
        <dbReference type="EMBL" id="KAF2762333.1"/>
    </source>
</evidence>
<dbReference type="SUPFAM" id="SSF81383">
    <property type="entry name" value="F-box domain"/>
    <property type="match status" value="1"/>
</dbReference>
<organism evidence="3 4">
    <name type="scientific">Pseudovirgaria hyperparasitica</name>
    <dbReference type="NCBI Taxonomy" id="470096"/>
    <lineage>
        <taxon>Eukaryota</taxon>
        <taxon>Fungi</taxon>
        <taxon>Dikarya</taxon>
        <taxon>Ascomycota</taxon>
        <taxon>Pezizomycotina</taxon>
        <taxon>Dothideomycetes</taxon>
        <taxon>Dothideomycetes incertae sedis</taxon>
        <taxon>Acrospermales</taxon>
        <taxon>Acrospermaceae</taxon>
        <taxon>Pseudovirgaria</taxon>
    </lineage>
</organism>
<feature type="region of interest" description="Disordered" evidence="1">
    <location>
        <begin position="1"/>
        <end position="37"/>
    </location>
</feature>
<keyword evidence="4" id="KW-1185">Reference proteome</keyword>
<dbReference type="Pfam" id="PF12937">
    <property type="entry name" value="F-box-like"/>
    <property type="match status" value="1"/>
</dbReference>
<name>A0A6A6WHP8_9PEZI</name>
<feature type="compositionally biased region" description="Basic and acidic residues" evidence="1">
    <location>
        <begin position="1"/>
        <end position="10"/>
    </location>
</feature>
<dbReference type="EMBL" id="ML996566">
    <property type="protein sequence ID" value="KAF2762333.1"/>
    <property type="molecule type" value="Genomic_DNA"/>
</dbReference>
<evidence type="ECO:0000259" key="2">
    <source>
        <dbReference type="Pfam" id="PF12937"/>
    </source>
</evidence>
<dbReference type="GeneID" id="54487566"/>
<dbReference type="CDD" id="cd09917">
    <property type="entry name" value="F-box_SF"/>
    <property type="match status" value="1"/>
</dbReference>
<dbReference type="RefSeq" id="XP_033604784.1">
    <property type="nucleotide sequence ID" value="XM_033746512.1"/>
</dbReference>
<gene>
    <name evidence="3" type="ORF">EJ05DRAFT_497187</name>
</gene>
<protein>
    <recommendedName>
        <fullName evidence="2">F-box domain-containing protein</fullName>
    </recommendedName>
</protein>
<dbReference type="InterPro" id="IPR036047">
    <property type="entry name" value="F-box-like_dom_sf"/>
</dbReference>